<dbReference type="GO" id="GO:0045900">
    <property type="term" value="P:negative regulation of translational elongation"/>
    <property type="evidence" value="ECO:0007669"/>
    <property type="project" value="TreeGrafter"/>
</dbReference>
<dbReference type="PANTHER" id="PTHR33231">
    <property type="entry name" value="30S RIBOSOMAL PROTEIN"/>
    <property type="match status" value="1"/>
</dbReference>
<evidence type="ECO:0000259" key="2">
    <source>
        <dbReference type="Pfam" id="PF16321"/>
    </source>
</evidence>
<dbReference type="InterPro" id="IPR050574">
    <property type="entry name" value="HPF/YfiA_ribosome-assoc"/>
</dbReference>
<dbReference type="GO" id="GO:0043024">
    <property type="term" value="F:ribosomal small subunit binding"/>
    <property type="evidence" value="ECO:0007669"/>
    <property type="project" value="TreeGrafter"/>
</dbReference>
<name>A0A8J7P748_9BACT</name>
<reference evidence="3" key="1">
    <citation type="submission" date="2021-02" db="EMBL/GenBank/DDBJ databases">
        <title>Genome-Resolved Metagenomics of a Microbial Community Performing Photosynthetic Biological Nutrient Removal.</title>
        <authorList>
            <person name="Mcdaniel E.A."/>
        </authorList>
    </citation>
    <scope>NUCLEOTIDE SEQUENCE</scope>
    <source>
        <strain evidence="3">UWPOB_OBS1</strain>
    </source>
</reference>
<dbReference type="InterPro" id="IPR003489">
    <property type="entry name" value="RHF/RaiA"/>
</dbReference>
<dbReference type="PANTHER" id="PTHR33231:SF1">
    <property type="entry name" value="30S RIBOSOMAL PROTEIN"/>
    <property type="match status" value="1"/>
</dbReference>
<dbReference type="Gene3D" id="3.30.505.50">
    <property type="entry name" value="Sigma 54 modulation/S30EA ribosomal protein, C-terminal domain"/>
    <property type="match status" value="1"/>
</dbReference>
<evidence type="ECO:0000313" key="3">
    <source>
        <dbReference type="EMBL" id="MBN8660014.1"/>
    </source>
</evidence>
<dbReference type="Pfam" id="PF16321">
    <property type="entry name" value="Ribosom_S30AE_C"/>
    <property type="match status" value="1"/>
</dbReference>
<dbReference type="EMBL" id="JAFLCK010000007">
    <property type="protein sequence ID" value="MBN8660014.1"/>
    <property type="molecule type" value="Genomic_DNA"/>
</dbReference>
<dbReference type="InterPro" id="IPR032528">
    <property type="entry name" value="Ribosom_S30AE_C"/>
</dbReference>
<dbReference type="SUPFAM" id="SSF69754">
    <property type="entry name" value="Ribosome binding protein Y (YfiA homologue)"/>
    <property type="match status" value="1"/>
</dbReference>
<evidence type="ECO:0000313" key="4">
    <source>
        <dbReference type="Proteomes" id="UP000664277"/>
    </source>
</evidence>
<dbReference type="InterPro" id="IPR036567">
    <property type="entry name" value="RHF-like"/>
</dbReference>
<gene>
    <name evidence="3" type="ORF">J0M35_06595</name>
</gene>
<dbReference type="AlphaFoldDB" id="A0A8J7P748"/>
<evidence type="ECO:0000256" key="1">
    <source>
        <dbReference type="ARBA" id="ARBA00022845"/>
    </source>
</evidence>
<keyword evidence="1" id="KW-0810">Translation regulation</keyword>
<sequence length="119" mass="13797">MYASIDLVADKIERQLRKYKTRHYSKGGKSKDRLDEAPDVSAELDSDLEVNRDLALEDIKPKIVRSKRFPLKPMLPEEACKHMDLLGHDFFMFINSETSQVNTVYHRRDGNYGLIEPEA</sequence>
<feature type="domain" description="Sigma 54 modulation/S30EA ribosomal protein C-terminal" evidence="2">
    <location>
        <begin position="60"/>
        <end position="114"/>
    </location>
</feature>
<dbReference type="GO" id="GO:0022627">
    <property type="term" value="C:cytosolic small ribosomal subunit"/>
    <property type="evidence" value="ECO:0007669"/>
    <property type="project" value="TreeGrafter"/>
</dbReference>
<proteinExistence type="predicted"/>
<protein>
    <submittedName>
        <fullName evidence="3">HPF/RaiA family ribosome-associated protein</fullName>
    </submittedName>
</protein>
<organism evidence="3 4">
    <name type="scientific">Candidatus Obscuribacter phosphatis</name>
    <dbReference type="NCBI Taxonomy" id="1906157"/>
    <lineage>
        <taxon>Bacteria</taxon>
        <taxon>Bacillati</taxon>
        <taxon>Candidatus Melainabacteria</taxon>
        <taxon>Candidatus Obscuribacterales</taxon>
        <taxon>Candidatus Obscuribacteraceae</taxon>
        <taxon>Candidatus Obscuribacter</taxon>
    </lineage>
</organism>
<accession>A0A8J7P748</accession>
<dbReference type="Pfam" id="PF02482">
    <property type="entry name" value="Ribosomal_S30AE"/>
    <property type="match status" value="1"/>
</dbReference>
<dbReference type="Proteomes" id="UP000664277">
    <property type="component" value="Unassembled WGS sequence"/>
</dbReference>
<dbReference type="InterPro" id="IPR038416">
    <property type="entry name" value="Ribosom_S30AE_C_sf"/>
</dbReference>
<dbReference type="Gene3D" id="3.30.160.100">
    <property type="entry name" value="Ribosome hibernation promotion factor-like"/>
    <property type="match status" value="1"/>
</dbReference>
<comment type="caution">
    <text evidence="3">The sequence shown here is derived from an EMBL/GenBank/DDBJ whole genome shotgun (WGS) entry which is preliminary data.</text>
</comment>